<proteinExistence type="inferred from homology"/>
<organism evidence="17 18">
    <name type="scientific">Candidatus Desantisbacteria bacterium CG1_02_38_46</name>
    <dbReference type="NCBI Taxonomy" id="1817893"/>
    <lineage>
        <taxon>Bacteria</taxon>
        <taxon>Candidatus Desantisiibacteriota</taxon>
    </lineage>
</organism>
<dbReference type="GO" id="GO:0007059">
    <property type="term" value="P:chromosome segregation"/>
    <property type="evidence" value="ECO:0007669"/>
    <property type="project" value="UniProtKB-KW"/>
</dbReference>
<evidence type="ECO:0000256" key="9">
    <source>
        <dbReference type="ARBA" id="ARBA00022989"/>
    </source>
</evidence>
<dbReference type="PROSITE" id="PS50901">
    <property type="entry name" value="FTSK"/>
    <property type="match status" value="1"/>
</dbReference>
<dbReference type="GO" id="GO:0051301">
    <property type="term" value="P:cell division"/>
    <property type="evidence" value="ECO:0007669"/>
    <property type="project" value="UniProtKB-KW"/>
</dbReference>
<evidence type="ECO:0000256" key="2">
    <source>
        <dbReference type="ARBA" id="ARBA00006474"/>
    </source>
</evidence>
<dbReference type="Pfam" id="PF13491">
    <property type="entry name" value="FtsK_4TM"/>
    <property type="match status" value="1"/>
</dbReference>
<dbReference type="Pfam" id="PF01580">
    <property type="entry name" value="FtsK_SpoIIIE"/>
    <property type="match status" value="1"/>
</dbReference>
<dbReference type="GO" id="GO:0005524">
    <property type="term" value="F:ATP binding"/>
    <property type="evidence" value="ECO:0007669"/>
    <property type="project" value="UniProtKB-UniRule"/>
</dbReference>
<dbReference type="SUPFAM" id="SSF52540">
    <property type="entry name" value="P-loop containing nucleoside triphosphate hydrolases"/>
    <property type="match status" value="1"/>
</dbReference>
<dbReference type="InterPro" id="IPR050206">
    <property type="entry name" value="FtsK/SpoIIIE/SftA"/>
</dbReference>
<feature type="transmembrane region" description="Helical" evidence="15">
    <location>
        <begin position="63"/>
        <end position="86"/>
    </location>
</feature>
<evidence type="ECO:0000313" key="18">
    <source>
        <dbReference type="Proteomes" id="UP000182278"/>
    </source>
</evidence>
<evidence type="ECO:0000256" key="15">
    <source>
        <dbReference type="SAM" id="Phobius"/>
    </source>
</evidence>
<feature type="transmembrane region" description="Helical" evidence="15">
    <location>
        <begin position="98"/>
        <end position="118"/>
    </location>
</feature>
<dbReference type="SMART" id="SM00843">
    <property type="entry name" value="Ftsk_gamma"/>
    <property type="match status" value="1"/>
</dbReference>
<name>A0A1J4SGT8_9BACT</name>
<evidence type="ECO:0000256" key="4">
    <source>
        <dbReference type="ARBA" id="ARBA00022618"/>
    </source>
</evidence>
<keyword evidence="7" id="KW-0159">Chromosome partition</keyword>
<dbReference type="PANTHER" id="PTHR22683">
    <property type="entry name" value="SPORULATION PROTEIN RELATED"/>
    <property type="match status" value="1"/>
</dbReference>
<comment type="caution">
    <text evidence="17">The sequence shown here is derived from an EMBL/GenBank/DDBJ whole genome shotgun (WGS) entry which is preliminary data.</text>
</comment>
<evidence type="ECO:0000256" key="8">
    <source>
        <dbReference type="ARBA" id="ARBA00022840"/>
    </source>
</evidence>
<accession>A0A1J4SGT8</accession>
<evidence type="ECO:0000256" key="10">
    <source>
        <dbReference type="ARBA" id="ARBA00023125"/>
    </source>
</evidence>
<dbReference type="STRING" id="1817893.AUJ66_00740"/>
<dbReference type="Gene3D" id="3.30.980.40">
    <property type="match status" value="1"/>
</dbReference>
<evidence type="ECO:0000256" key="12">
    <source>
        <dbReference type="ARBA" id="ARBA00023306"/>
    </source>
</evidence>
<protein>
    <recommendedName>
        <fullName evidence="16">FtsK domain-containing protein</fullName>
    </recommendedName>
</protein>
<evidence type="ECO:0000256" key="3">
    <source>
        <dbReference type="ARBA" id="ARBA00022475"/>
    </source>
</evidence>
<dbReference type="Pfam" id="PF17854">
    <property type="entry name" value="FtsK_alpha"/>
    <property type="match status" value="1"/>
</dbReference>
<dbReference type="AlphaFoldDB" id="A0A1J4SGT8"/>
<dbReference type="SMART" id="SM00382">
    <property type="entry name" value="AAA"/>
    <property type="match status" value="1"/>
</dbReference>
<dbReference type="InterPro" id="IPR027417">
    <property type="entry name" value="P-loop_NTPase"/>
</dbReference>
<comment type="subcellular location">
    <subcellularLocation>
        <location evidence="1">Cell membrane</location>
        <topology evidence="1">Multi-pass membrane protein</topology>
    </subcellularLocation>
</comment>
<gene>
    <name evidence="17" type="ORF">AUJ66_00740</name>
</gene>
<evidence type="ECO:0000256" key="7">
    <source>
        <dbReference type="ARBA" id="ARBA00022829"/>
    </source>
</evidence>
<feature type="transmembrane region" description="Helical" evidence="15">
    <location>
        <begin position="144"/>
        <end position="166"/>
    </location>
</feature>
<reference evidence="17 18" key="1">
    <citation type="journal article" date="2016" name="Environ. Microbiol.">
        <title>Genomic resolution of a cold subsurface aquifer community provides metabolic insights for novel microbes adapted to high CO concentrations.</title>
        <authorList>
            <person name="Probst A.J."/>
            <person name="Castelle C.J."/>
            <person name="Singh A."/>
            <person name="Brown C.T."/>
            <person name="Anantharaman K."/>
            <person name="Sharon I."/>
            <person name="Hug L.A."/>
            <person name="Burstein D."/>
            <person name="Emerson J.B."/>
            <person name="Thomas B.C."/>
            <person name="Banfield J.F."/>
        </authorList>
    </citation>
    <scope>NUCLEOTIDE SEQUENCE [LARGE SCALE GENOMIC DNA]</scope>
    <source>
        <strain evidence="17">CG1_02_38_46</strain>
    </source>
</reference>
<evidence type="ECO:0000256" key="5">
    <source>
        <dbReference type="ARBA" id="ARBA00022692"/>
    </source>
</evidence>
<evidence type="ECO:0000256" key="6">
    <source>
        <dbReference type="ARBA" id="ARBA00022741"/>
    </source>
</evidence>
<keyword evidence="5 15" id="KW-0812">Transmembrane</keyword>
<dbReference type="InterPro" id="IPR036390">
    <property type="entry name" value="WH_DNA-bd_sf"/>
</dbReference>
<dbReference type="InterPro" id="IPR003593">
    <property type="entry name" value="AAA+_ATPase"/>
</dbReference>
<keyword evidence="9 15" id="KW-1133">Transmembrane helix</keyword>
<dbReference type="InterPro" id="IPR041027">
    <property type="entry name" value="FtsK_alpha"/>
</dbReference>
<dbReference type="Proteomes" id="UP000182278">
    <property type="component" value="Unassembled WGS sequence"/>
</dbReference>
<keyword evidence="3" id="KW-1003">Cell membrane</keyword>
<keyword evidence="6 14" id="KW-0547">Nucleotide-binding</keyword>
<keyword evidence="12" id="KW-0131">Cell cycle</keyword>
<keyword evidence="10" id="KW-0238">DNA-binding</keyword>
<evidence type="ECO:0000256" key="11">
    <source>
        <dbReference type="ARBA" id="ARBA00023136"/>
    </source>
</evidence>
<dbReference type="InterPro" id="IPR002543">
    <property type="entry name" value="FtsK_dom"/>
</dbReference>
<dbReference type="EMBL" id="MNUO01000009">
    <property type="protein sequence ID" value="OIN98599.1"/>
    <property type="molecule type" value="Genomic_DNA"/>
</dbReference>
<dbReference type="CDD" id="cd01127">
    <property type="entry name" value="TrwB_TraG_TraD_VirD4"/>
    <property type="match status" value="1"/>
</dbReference>
<dbReference type="Pfam" id="PF09397">
    <property type="entry name" value="FtsK_gamma"/>
    <property type="match status" value="1"/>
</dbReference>
<feature type="binding site" evidence="14">
    <location>
        <begin position="368"/>
        <end position="375"/>
    </location>
    <ligand>
        <name>ATP</name>
        <dbReference type="ChEBI" id="CHEBI:30616"/>
    </ligand>
</feature>
<dbReference type="Gene3D" id="3.40.50.300">
    <property type="entry name" value="P-loop containing nucleotide triphosphate hydrolases"/>
    <property type="match status" value="1"/>
</dbReference>
<evidence type="ECO:0000259" key="16">
    <source>
        <dbReference type="PROSITE" id="PS50901"/>
    </source>
</evidence>
<feature type="domain" description="FtsK" evidence="16">
    <location>
        <begin position="351"/>
        <end position="536"/>
    </location>
</feature>
<comment type="subunit">
    <text evidence="13">Homohexamer. Forms a ring that surrounds DNA.</text>
</comment>
<evidence type="ECO:0000256" key="13">
    <source>
        <dbReference type="ARBA" id="ARBA00025923"/>
    </source>
</evidence>
<dbReference type="Gene3D" id="1.10.10.10">
    <property type="entry name" value="Winged helix-like DNA-binding domain superfamily/Winged helix DNA-binding domain"/>
    <property type="match status" value="1"/>
</dbReference>
<evidence type="ECO:0000313" key="17">
    <source>
        <dbReference type="EMBL" id="OIN98599.1"/>
    </source>
</evidence>
<keyword evidence="11 15" id="KW-0472">Membrane</keyword>
<evidence type="ECO:0000256" key="14">
    <source>
        <dbReference type="PROSITE-ProRule" id="PRU00289"/>
    </source>
</evidence>
<dbReference type="InterPro" id="IPR036388">
    <property type="entry name" value="WH-like_DNA-bd_sf"/>
</dbReference>
<dbReference type="GO" id="GO:0003677">
    <property type="term" value="F:DNA binding"/>
    <property type="evidence" value="ECO:0007669"/>
    <property type="project" value="UniProtKB-KW"/>
</dbReference>
<evidence type="ECO:0000256" key="1">
    <source>
        <dbReference type="ARBA" id="ARBA00004651"/>
    </source>
</evidence>
<dbReference type="InterPro" id="IPR018541">
    <property type="entry name" value="Ftsk_gamma"/>
</dbReference>
<dbReference type="GO" id="GO:0005886">
    <property type="term" value="C:plasma membrane"/>
    <property type="evidence" value="ECO:0007669"/>
    <property type="project" value="UniProtKB-SubCell"/>
</dbReference>
<comment type="similarity">
    <text evidence="2">Belongs to the FtsK/SpoIIIE/SftA family.</text>
</comment>
<feature type="transmembrane region" description="Helical" evidence="15">
    <location>
        <begin position="12"/>
        <end position="32"/>
    </location>
</feature>
<dbReference type="PANTHER" id="PTHR22683:SF41">
    <property type="entry name" value="DNA TRANSLOCASE FTSK"/>
    <property type="match status" value="1"/>
</dbReference>
<dbReference type="SUPFAM" id="SSF46785">
    <property type="entry name" value="Winged helix' DNA-binding domain"/>
    <property type="match status" value="1"/>
</dbReference>
<keyword evidence="8 14" id="KW-0067">ATP-binding</keyword>
<keyword evidence="4" id="KW-0132">Cell division</keyword>
<dbReference type="InterPro" id="IPR025199">
    <property type="entry name" value="FtsK_4TM"/>
</dbReference>
<sequence>MSGDTSKGKWREIWTIIFFAISFFLLVSLISFDIRDCPWMYYPPQVPLKNWTGAFGAYTSGGLIYLFGLGSYILVAIFGTLGWNIFKEKKITRSNATGIVLLLLVSCAFMDILPFNLLDKLGNYNGGLFGHFFTYFLDRYFGKLGSYIIIGTLFVLSLLLSTEFSFTNLKREKKKEEMKGILDEKEIFPRVGPVIIGAKERKKPVQPHFDFINELYEPPPLDLLTEPVGPEEVPKEQLLEDARILEETLSNFGVSVKITQISRGPVITRFEIQPAAGVRVSSIMNLSNDLALGLAVPSVRIEIPVPGKAVMGIEVPNKTPNIVYLREMLESEPFRQSKKPLTFSLGKDIGGNPIVSDLEGMPHLLIAGATGSGKSAFIHSLILSFLFRNGPSDINFILIDPKMVELIVFEGIPHLVLPVMKEAKKSGFAMKWLIKEMEDRYQSFLGKGVHTIRDYNQTTPKLPYLVVIIDELADLMLLSPLEIEDKLCRLAQMGRAVGIHLVLATQRPSVDIITGLIKANFPSRISFAVSTQVDSRTILDFAGAEKLLGKGDMLFSQIGALKPVRLQGAFAFHQEVKKVVAYLKDKYGSSEYDNEILEIEKEVPIEGEDELFKEAVQLVIRHRQASTSLLQRRLKIGYNRAARIVDTMYERGIIGPSDGSKPRDVLVDENYLKKL</sequence>